<dbReference type="Proteomes" id="UP000609651">
    <property type="component" value="Unassembled WGS sequence"/>
</dbReference>
<gene>
    <name evidence="6 9" type="primary">rpsG</name>
    <name evidence="9" type="ORF">LzC2_12250</name>
</gene>
<dbReference type="CDD" id="cd14869">
    <property type="entry name" value="uS7_Bacteria"/>
    <property type="match status" value="1"/>
</dbReference>
<evidence type="ECO:0000259" key="8">
    <source>
        <dbReference type="Pfam" id="PF00177"/>
    </source>
</evidence>
<dbReference type="NCBIfam" id="TIGR01029">
    <property type="entry name" value="rpsG_bact"/>
    <property type="match status" value="1"/>
</dbReference>
<name>A0ABX1VBA6_9PLAN</name>
<dbReference type="Gene3D" id="1.10.455.10">
    <property type="entry name" value="Ribosomal protein S7 domain"/>
    <property type="match status" value="1"/>
</dbReference>
<dbReference type="HAMAP" id="MF_00480_B">
    <property type="entry name" value="Ribosomal_uS7_B"/>
    <property type="match status" value="1"/>
</dbReference>
<dbReference type="InterPro" id="IPR036823">
    <property type="entry name" value="Ribosomal_uS7_dom_sf"/>
</dbReference>
<dbReference type="SUPFAM" id="SSF47973">
    <property type="entry name" value="Ribosomal protein S7"/>
    <property type="match status" value="1"/>
</dbReference>
<comment type="caution">
    <text evidence="9">The sequence shown here is derived from an EMBL/GenBank/DDBJ whole genome shotgun (WGS) entry which is preliminary data.</text>
</comment>
<comment type="subunit">
    <text evidence="6">Part of the 30S ribosomal subunit. Contacts proteins S9 and S11.</text>
</comment>
<dbReference type="GO" id="GO:0005840">
    <property type="term" value="C:ribosome"/>
    <property type="evidence" value="ECO:0007669"/>
    <property type="project" value="UniProtKB-KW"/>
</dbReference>
<dbReference type="PIRSF" id="PIRSF002122">
    <property type="entry name" value="RPS7p_RPS7a_RPS5e_RPS7o"/>
    <property type="match status" value="1"/>
</dbReference>
<keyword evidence="10" id="KW-1185">Reference proteome</keyword>
<dbReference type="InterPro" id="IPR005717">
    <property type="entry name" value="Ribosomal_uS7_bac/org-type"/>
</dbReference>
<evidence type="ECO:0000256" key="2">
    <source>
        <dbReference type="ARBA" id="ARBA00022730"/>
    </source>
</evidence>
<dbReference type="PROSITE" id="PS00052">
    <property type="entry name" value="RIBOSOMAL_S7"/>
    <property type="match status" value="1"/>
</dbReference>
<dbReference type="RefSeq" id="WP_171184866.1">
    <property type="nucleotide sequence ID" value="NZ_WTPX01000027.1"/>
</dbReference>
<comment type="function">
    <text evidence="6">One of the primary rRNA binding proteins, it binds directly to 16S rRNA where it nucleates assembly of the head domain of the 30S subunit. Is located at the subunit interface close to the decoding center, probably blocks exit of the E-site tRNA.</text>
</comment>
<dbReference type="InterPro" id="IPR000235">
    <property type="entry name" value="Ribosomal_uS7"/>
</dbReference>
<proteinExistence type="inferred from homology"/>
<organism evidence="9 10">
    <name type="scientific">Alienimonas chondri</name>
    <dbReference type="NCBI Taxonomy" id="2681879"/>
    <lineage>
        <taxon>Bacteria</taxon>
        <taxon>Pseudomonadati</taxon>
        <taxon>Planctomycetota</taxon>
        <taxon>Planctomycetia</taxon>
        <taxon>Planctomycetales</taxon>
        <taxon>Planctomycetaceae</taxon>
        <taxon>Alienimonas</taxon>
    </lineage>
</organism>
<dbReference type="InterPro" id="IPR020606">
    <property type="entry name" value="Ribosomal_uS7_CS"/>
</dbReference>
<dbReference type="PANTHER" id="PTHR11205">
    <property type="entry name" value="RIBOSOMAL PROTEIN S7"/>
    <property type="match status" value="1"/>
</dbReference>
<accession>A0ABX1VBA6</accession>
<evidence type="ECO:0000256" key="6">
    <source>
        <dbReference type="HAMAP-Rule" id="MF_00480"/>
    </source>
</evidence>
<keyword evidence="5 6" id="KW-0687">Ribonucleoprotein</keyword>
<keyword evidence="3 6" id="KW-0694">RNA-binding</keyword>
<evidence type="ECO:0000256" key="7">
    <source>
        <dbReference type="RuleBase" id="RU003619"/>
    </source>
</evidence>
<evidence type="ECO:0000256" key="1">
    <source>
        <dbReference type="ARBA" id="ARBA00007151"/>
    </source>
</evidence>
<feature type="domain" description="Small ribosomal subunit protein uS7" evidence="8">
    <location>
        <begin position="3"/>
        <end position="162"/>
    </location>
</feature>
<evidence type="ECO:0000313" key="9">
    <source>
        <dbReference type="EMBL" id="NNJ25162.1"/>
    </source>
</evidence>
<dbReference type="Pfam" id="PF00177">
    <property type="entry name" value="Ribosomal_S7"/>
    <property type="match status" value="1"/>
</dbReference>
<keyword evidence="6" id="KW-0820">tRNA-binding</keyword>
<evidence type="ECO:0000256" key="5">
    <source>
        <dbReference type="ARBA" id="ARBA00023274"/>
    </source>
</evidence>
<keyword evidence="2 6" id="KW-0699">rRNA-binding</keyword>
<evidence type="ECO:0000256" key="4">
    <source>
        <dbReference type="ARBA" id="ARBA00022980"/>
    </source>
</evidence>
<sequence>MSKSYTASRKQLKPDPRYNSLLAAKFVNCLMYDGKKSTAYQVFYDALDRIGERMPKAEPAEGETEGADLSPIDVFHKALEQIKPAIEVRSKRVGGATYQVPTPVSPKRQQTLAIRWLLEAVRAKKGRPTHLSLSDELMAAYKREGVAMTKRENIHKMADANKAFAHFAY</sequence>
<dbReference type="EMBL" id="WTPX01000027">
    <property type="protein sequence ID" value="NNJ25162.1"/>
    <property type="molecule type" value="Genomic_DNA"/>
</dbReference>
<dbReference type="InterPro" id="IPR023798">
    <property type="entry name" value="Ribosomal_uS7_dom"/>
</dbReference>
<comment type="similarity">
    <text evidence="1 6 7">Belongs to the universal ribosomal protein uS7 family.</text>
</comment>
<keyword evidence="4 6" id="KW-0689">Ribosomal protein</keyword>
<evidence type="ECO:0000313" key="10">
    <source>
        <dbReference type="Proteomes" id="UP000609651"/>
    </source>
</evidence>
<reference evidence="9 10" key="1">
    <citation type="journal article" date="2020" name="Syst. Appl. Microbiol.">
        <title>Alienimonas chondri sp. nov., a novel planctomycete isolated from the biofilm of the red alga Chondrus crispus.</title>
        <authorList>
            <person name="Vitorino I."/>
            <person name="Albuquerque L."/>
            <person name="Wiegand S."/>
            <person name="Kallscheuer N."/>
            <person name="da Costa M.S."/>
            <person name="Lobo-da-Cunha A."/>
            <person name="Jogler C."/>
            <person name="Lage O.M."/>
        </authorList>
    </citation>
    <scope>NUCLEOTIDE SEQUENCE [LARGE SCALE GENOMIC DNA]</scope>
    <source>
        <strain evidence="9 10">LzC2</strain>
    </source>
</reference>
<protein>
    <recommendedName>
        <fullName evidence="6">Small ribosomal subunit protein uS7</fullName>
    </recommendedName>
</protein>
<evidence type="ECO:0000256" key="3">
    <source>
        <dbReference type="ARBA" id="ARBA00022884"/>
    </source>
</evidence>